<name>A0A8S0ZYJ6_ARCPL</name>
<dbReference type="EMBL" id="CADEBD010000309">
    <property type="protein sequence ID" value="CAB3240107.1"/>
    <property type="molecule type" value="Genomic_DNA"/>
</dbReference>
<comment type="caution">
    <text evidence="2">The sequence shown here is derived from an EMBL/GenBank/DDBJ whole genome shotgun (WGS) entry which is preliminary data.</text>
</comment>
<keyword evidence="3" id="KW-1185">Reference proteome</keyword>
<gene>
    <name evidence="1" type="ORF">APLA_LOCUS7805</name>
    <name evidence="2" type="ORF">APLA_LOCUS8830</name>
</gene>
<dbReference type="EMBL" id="CADEBC010000503">
    <property type="protein sequence ID" value="CAB3239516.1"/>
    <property type="molecule type" value="Genomic_DNA"/>
</dbReference>
<protein>
    <submittedName>
        <fullName evidence="2">Uncharacterized protein</fullName>
    </submittedName>
</protein>
<evidence type="ECO:0000313" key="2">
    <source>
        <dbReference type="EMBL" id="CAB3240107.1"/>
    </source>
</evidence>
<sequence length="84" mass="8829">MALSSKIHRVSGCAMFSARSVQGQKKNSRLETADATTSLAPAHLRPSTTRSSEVCDCDSVLVIPLLTAPRSGTTITSQLALDAL</sequence>
<dbReference type="AlphaFoldDB" id="A0A8S0ZYJ6"/>
<dbReference type="Proteomes" id="UP000494256">
    <property type="component" value="Unassembled WGS sequence"/>
</dbReference>
<evidence type="ECO:0000313" key="4">
    <source>
        <dbReference type="Proteomes" id="UP000494256"/>
    </source>
</evidence>
<evidence type="ECO:0000313" key="1">
    <source>
        <dbReference type="EMBL" id="CAB3239516.1"/>
    </source>
</evidence>
<reference evidence="3 4" key="1">
    <citation type="submission" date="2020-04" db="EMBL/GenBank/DDBJ databases">
        <authorList>
            <person name="Wallbank WR R."/>
            <person name="Pardo Diaz C."/>
            <person name="Kozak K."/>
            <person name="Martin S."/>
            <person name="Jiggins C."/>
            <person name="Moest M."/>
            <person name="Warren A I."/>
            <person name="Byers J.R.P. K."/>
            <person name="Montejo-Kovacevich G."/>
            <person name="Yen C E."/>
        </authorList>
    </citation>
    <scope>NUCLEOTIDE SEQUENCE [LARGE SCALE GENOMIC DNA]</scope>
</reference>
<proteinExistence type="predicted"/>
<dbReference type="Proteomes" id="UP000494106">
    <property type="component" value="Unassembled WGS sequence"/>
</dbReference>
<organism evidence="2 4">
    <name type="scientific">Arctia plantaginis</name>
    <name type="common">Wood tiger moth</name>
    <name type="synonym">Phalaena plantaginis</name>
    <dbReference type="NCBI Taxonomy" id="874455"/>
    <lineage>
        <taxon>Eukaryota</taxon>
        <taxon>Metazoa</taxon>
        <taxon>Ecdysozoa</taxon>
        <taxon>Arthropoda</taxon>
        <taxon>Hexapoda</taxon>
        <taxon>Insecta</taxon>
        <taxon>Pterygota</taxon>
        <taxon>Neoptera</taxon>
        <taxon>Endopterygota</taxon>
        <taxon>Lepidoptera</taxon>
        <taxon>Glossata</taxon>
        <taxon>Ditrysia</taxon>
        <taxon>Noctuoidea</taxon>
        <taxon>Erebidae</taxon>
        <taxon>Arctiinae</taxon>
        <taxon>Arctia</taxon>
    </lineage>
</organism>
<evidence type="ECO:0000313" key="3">
    <source>
        <dbReference type="Proteomes" id="UP000494106"/>
    </source>
</evidence>
<accession>A0A8S0ZYJ6</accession>